<comment type="caution">
    <text evidence="2">The sequence shown here is derived from an EMBL/GenBank/DDBJ whole genome shotgun (WGS) entry which is preliminary data.</text>
</comment>
<organism evidence="2 3">
    <name type="scientific">Dimorphilus gyrociliatus</name>
    <dbReference type="NCBI Taxonomy" id="2664684"/>
    <lineage>
        <taxon>Eukaryota</taxon>
        <taxon>Metazoa</taxon>
        <taxon>Spiralia</taxon>
        <taxon>Lophotrochozoa</taxon>
        <taxon>Annelida</taxon>
        <taxon>Polychaeta</taxon>
        <taxon>Polychaeta incertae sedis</taxon>
        <taxon>Dinophilidae</taxon>
        <taxon>Dimorphilus</taxon>
    </lineage>
</organism>
<dbReference type="InterPro" id="IPR016181">
    <property type="entry name" value="Acyl_CoA_acyltransferase"/>
</dbReference>
<dbReference type="CDD" id="cd04301">
    <property type="entry name" value="NAT_SF"/>
    <property type="match status" value="1"/>
</dbReference>
<accession>A0A7I8WF48</accession>
<dbReference type="Gene3D" id="3.40.630.30">
    <property type="match status" value="1"/>
</dbReference>
<gene>
    <name evidence="2" type="ORF">DGYR_LOCUS14029</name>
</gene>
<feature type="domain" description="N-acetyltransferase" evidence="1">
    <location>
        <begin position="94"/>
        <end position="133"/>
    </location>
</feature>
<dbReference type="GO" id="GO:0016747">
    <property type="term" value="F:acyltransferase activity, transferring groups other than amino-acyl groups"/>
    <property type="evidence" value="ECO:0007669"/>
    <property type="project" value="InterPro"/>
</dbReference>
<dbReference type="InterPro" id="IPR000182">
    <property type="entry name" value="GNAT_dom"/>
</dbReference>
<reference evidence="2 3" key="1">
    <citation type="submission" date="2020-08" db="EMBL/GenBank/DDBJ databases">
        <authorList>
            <person name="Hejnol A."/>
        </authorList>
    </citation>
    <scope>NUCLEOTIDE SEQUENCE [LARGE SCALE GENOMIC DNA]</scope>
</reference>
<dbReference type="AlphaFoldDB" id="A0A7I8WF48"/>
<dbReference type="Pfam" id="PF00583">
    <property type="entry name" value="Acetyltransf_1"/>
    <property type="match status" value="1"/>
</dbReference>
<evidence type="ECO:0000313" key="2">
    <source>
        <dbReference type="EMBL" id="CAD5126803.1"/>
    </source>
</evidence>
<name>A0A7I8WF48_9ANNE</name>
<proteinExistence type="predicted"/>
<dbReference type="EMBL" id="CAJFCJ010000085">
    <property type="protein sequence ID" value="CAD5126803.1"/>
    <property type="molecule type" value="Genomic_DNA"/>
</dbReference>
<protein>
    <submittedName>
        <fullName evidence="2">DgyrCDS14841</fullName>
    </submittedName>
</protein>
<sequence length="146" mass="16361">MWIFNLFVKVIKLNIDENLASKPPKIVNDSNVIVRDGKQSAKDGINYVISQGFMEDVLFIIGKTNDVEKDEKACLSMVNSIKKDVKDVLVAEENDGECHLNLFAVDKELRGNGVGKILLHSAHEEAIRKGFRVSNMMNRTEISIAE</sequence>
<evidence type="ECO:0000259" key="1">
    <source>
        <dbReference type="Pfam" id="PF00583"/>
    </source>
</evidence>
<dbReference type="Proteomes" id="UP000549394">
    <property type="component" value="Unassembled WGS sequence"/>
</dbReference>
<dbReference type="SUPFAM" id="SSF55729">
    <property type="entry name" value="Acyl-CoA N-acyltransferases (Nat)"/>
    <property type="match status" value="1"/>
</dbReference>
<evidence type="ECO:0000313" key="3">
    <source>
        <dbReference type="Proteomes" id="UP000549394"/>
    </source>
</evidence>
<keyword evidence="3" id="KW-1185">Reference proteome</keyword>